<dbReference type="Gramene" id="LPERR05G16910.1">
    <property type="protein sequence ID" value="LPERR05G16910.1"/>
    <property type="gene ID" value="LPERR05G16910"/>
</dbReference>
<accession>A0A0D9WI00</accession>
<dbReference type="EnsemblPlants" id="LPERR05G16910.1">
    <property type="protein sequence ID" value="LPERR05G16910.1"/>
    <property type="gene ID" value="LPERR05G16910"/>
</dbReference>
<reference evidence="1" key="3">
    <citation type="submission" date="2015-04" db="UniProtKB">
        <authorList>
            <consortium name="EnsemblPlants"/>
        </authorList>
    </citation>
    <scope>IDENTIFICATION</scope>
</reference>
<sequence length="72" mass="8482">IEAFGRSDWPEVVSGVRFFEKRVSFSGREPPVWAGWSARRSVARRRRIRPYSGERFVFQKGRVRVRGRFVAP</sequence>
<organism evidence="1 2">
    <name type="scientific">Leersia perrieri</name>
    <dbReference type="NCBI Taxonomy" id="77586"/>
    <lineage>
        <taxon>Eukaryota</taxon>
        <taxon>Viridiplantae</taxon>
        <taxon>Streptophyta</taxon>
        <taxon>Embryophyta</taxon>
        <taxon>Tracheophyta</taxon>
        <taxon>Spermatophyta</taxon>
        <taxon>Magnoliopsida</taxon>
        <taxon>Liliopsida</taxon>
        <taxon>Poales</taxon>
        <taxon>Poaceae</taxon>
        <taxon>BOP clade</taxon>
        <taxon>Oryzoideae</taxon>
        <taxon>Oryzeae</taxon>
        <taxon>Oryzinae</taxon>
        <taxon>Leersia</taxon>
    </lineage>
</organism>
<reference evidence="2" key="2">
    <citation type="submission" date="2013-12" db="EMBL/GenBank/DDBJ databases">
        <authorList>
            <person name="Yu Y."/>
            <person name="Lee S."/>
            <person name="de Baynast K."/>
            <person name="Wissotski M."/>
            <person name="Liu L."/>
            <person name="Talag J."/>
            <person name="Goicoechea J."/>
            <person name="Angelova A."/>
            <person name="Jetty R."/>
            <person name="Kudrna D."/>
            <person name="Golser W."/>
            <person name="Rivera L."/>
            <person name="Zhang J."/>
            <person name="Wing R."/>
        </authorList>
    </citation>
    <scope>NUCLEOTIDE SEQUENCE</scope>
</reference>
<dbReference type="AlphaFoldDB" id="A0A0D9WI00"/>
<evidence type="ECO:0000313" key="2">
    <source>
        <dbReference type="Proteomes" id="UP000032180"/>
    </source>
</evidence>
<dbReference type="Proteomes" id="UP000032180">
    <property type="component" value="Chromosome 5"/>
</dbReference>
<reference evidence="1 2" key="1">
    <citation type="submission" date="2012-08" db="EMBL/GenBank/DDBJ databases">
        <title>Oryza genome evolution.</title>
        <authorList>
            <person name="Wing R.A."/>
        </authorList>
    </citation>
    <scope>NUCLEOTIDE SEQUENCE</scope>
</reference>
<keyword evidence="2" id="KW-1185">Reference proteome</keyword>
<protein>
    <submittedName>
        <fullName evidence="1">Uncharacterized protein</fullName>
    </submittedName>
</protein>
<dbReference type="HOGENOM" id="CLU_2729736_0_0_1"/>
<proteinExistence type="predicted"/>
<evidence type="ECO:0000313" key="1">
    <source>
        <dbReference type="EnsemblPlants" id="LPERR05G16910.1"/>
    </source>
</evidence>
<name>A0A0D9WI00_9ORYZ</name>